<dbReference type="Proteomes" id="UP000460298">
    <property type="component" value="Unassembled WGS sequence"/>
</dbReference>
<dbReference type="AlphaFoldDB" id="A0A833GXK1"/>
<dbReference type="EMBL" id="WBUI01000034">
    <property type="protein sequence ID" value="KAB2929256.1"/>
    <property type="molecule type" value="Genomic_DNA"/>
</dbReference>
<evidence type="ECO:0000313" key="2">
    <source>
        <dbReference type="Proteomes" id="UP000460298"/>
    </source>
</evidence>
<dbReference type="CDD" id="cd19958">
    <property type="entry name" value="pyocin_knob"/>
    <property type="match status" value="2"/>
</dbReference>
<accession>A0A833GXK1</accession>
<comment type="caution">
    <text evidence="1">The sequence shown here is derived from an EMBL/GenBank/DDBJ whole genome shotgun (WGS) entry which is preliminary data.</text>
</comment>
<reference evidence="1 2" key="1">
    <citation type="submission" date="2019-10" db="EMBL/GenBank/DDBJ databases">
        <title>Extracellular Electron Transfer in a Candidatus Methanoperedens spp. Enrichment Culture.</title>
        <authorList>
            <person name="Berger S."/>
            <person name="Rangel Shaw D."/>
            <person name="Berben T."/>
            <person name="In 'T Zandt M."/>
            <person name="Frank J."/>
            <person name="Reimann J."/>
            <person name="Jetten M.S.M."/>
            <person name="Welte C.U."/>
        </authorList>
    </citation>
    <scope>NUCLEOTIDE SEQUENCE [LARGE SCALE GENOMIC DNA]</scope>
    <source>
        <strain evidence="1">SB12</strain>
    </source>
</reference>
<proteinExistence type="predicted"/>
<sequence length="857" mass="93103">MSNDIKRMRYFNGLILKEDEFKQDQEYHISMRRMHNLHLHGSGIVRGLELGLTTQNHLIDVSEGIAMDPLGREVVLPAGDQVDISDCNGGDLVYIWVAYSEQDTDVIPDIGGDDFVHIKESAAVFHGKAKPSSDDYVLIGFVEIFTDTDGKPVLYEQSFRELDTLGRPVRVIAGENKESVITRTLFFSDSQINEANRPFLDGRLFEDGSTGKAGIDVVSEHSRFSGDLEISGSLAFSGGPSVTELVNDISSASGDGSASLATVHSIQQYVAGFSDGADSRIGAIEDALNVDPIQDSIAVRDSAGHLKAAPATANDDVLILDQMVNRGYLGDIGLVNHLSDSPDNARETGHYFCPDFLSDLPVDNSGNSLAGIVSVWRENDASVRQLFVSMNSGLLFTRFFSLGLWSPWEPVITQMLGDQRYLKLDDSQSLRENLDVGFHRLTHLGIPIDPEDAARLQEVDSARSYAANLLAMHNQSADHDGSYLALRFYQGDLDQLTVRGAAIIVEHVANTNLPEDAVEGIVYSNSHTAQVDTDIVLRSSQLFISFRDERIWLRTGAVSQPVPAEGDPAPELIPLWSQWIKLATAGEISAHKDSTDHDAHYYNLAGTTPLAGNLNAASNRLINLGAGIDAGDAVIKSQLDQVEQAAASSVTLLASSMNTALQAHRESTDHDSKYVAARSFTGDLNALTTTGVISVLSGSVNLPANAVHGILVNSKLEDGAESLSQLFIDTEHNMLWIRTREGLAAWTSWESPSIHPGIEKDFSNPATGCWMRHPDGTLDQYGTVQLTLGSLAEYPVSIPFPQAFTQIGQLIVSSTDGLRTYSCNGYNDHFEITQGMELTTGFPATVEISLQWRAIGA</sequence>
<name>A0A833GXK1_9LEPT</name>
<protein>
    <submittedName>
        <fullName evidence="1">Uncharacterized protein</fullName>
    </submittedName>
</protein>
<gene>
    <name evidence="1" type="ORF">F9K24_20345</name>
</gene>
<organism evidence="1 2">
    <name type="scientific">Leptonema illini</name>
    <dbReference type="NCBI Taxonomy" id="183"/>
    <lineage>
        <taxon>Bacteria</taxon>
        <taxon>Pseudomonadati</taxon>
        <taxon>Spirochaetota</taxon>
        <taxon>Spirochaetia</taxon>
        <taxon>Leptospirales</taxon>
        <taxon>Leptospiraceae</taxon>
        <taxon>Leptonema</taxon>
    </lineage>
</organism>
<evidence type="ECO:0000313" key="1">
    <source>
        <dbReference type="EMBL" id="KAB2929256.1"/>
    </source>
</evidence>